<proteinExistence type="predicted"/>
<dbReference type="SMART" id="SM00382">
    <property type="entry name" value="AAA"/>
    <property type="match status" value="1"/>
</dbReference>
<dbReference type="GO" id="GO:0005774">
    <property type="term" value="C:vacuolar membrane"/>
    <property type="evidence" value="ECO:0007669"/>
    <property type="project" value="TreeGrafter"/>
</dbReference>
<evidence type="ECO:0000259" key="11">
    <source>
        <dbReference type="PROSITE" id="PS50929"/>
    </source>
</evidence>
<dbReference type="PROSITE" id="PS00211">
    <property type="entry name" value="ABC_TRANSPORTER_1"/>
    <property type="match status" value="1"/>
</dbReference>
<gene>
    <name evidence="12" type="ORF">P170DRAFT_324410</name>
</gene>
<accession>A0A2I2GJF4</accession>
<comment type="subcellular location">
    <subcellularLocation>
        <location evidence="1">Cell membrane</location>
        <topology evidence="1">Multi-pass membrane protein</topology>
    </subcellularLocation>
</comment>
<dbReference type="GeneID" id="36551034"/>
<evidence type="ECO:0000313" key="13">
    <source>
        <dbReference type="Proteomes" id="UP000234275"/>
    </source>
</evidence>
<dbReference type="EMBL" id="MSFO01000002">
    <property type="protein sequence ID" value="PLB53005.1"/>
    <property type="molecule type" value="Genomic_DNA"/>
</dbReference>
<dbReference type="InterPro" id="IPR017871">
    <property type="entry name" value="ABC_transporter-like_CS"/>
</dbReference>
<name>A0A2I2GJF4_9EURO</name>
<keyword evidence="6" id="KW-0067">ATP-binding</keyword>
<feature type="transmembrane region" description="Helical" evidence="9">
    <location>
        <begin position="240"/>
        <end position="264"/>
    </location>
</feature>
<dbReference type="InterPro" id="IPR011527">
    <property type="entry name" value="ABC1_TM_dom"/>
</dbReference>
<keyword evidence="4 9" id="KW-0812">Transmembrane</keyword>
<feature type="transmembrane region" description="Helical" evidence="9">
    <location>
        <begin position="133"/>
        <end position="155"/>
    </location>
</feature>
<keyword evidence="12" id="KW-0378">Hydrolase</keyword>
<dbReference type="PROSITE" id="PS50929">
    <property type="entry name" value="ABC_TM1F"/>
    <property type="match status" value="1"/>
</dbReference>
<evidence type="ECO:0000256" key="3">
    <source>
        <dbReference type="ARBA" id="ARBA00022475"/>
    </source>
</evidence>
<dbReference type="InterPro" id="IPR036640">
    <property type="entry name" value="ABC1_TM_sf"/>
</dbReference>
<protein>
    <submittedName>
        <fullName evidence="12">P-loop containing nucleoside triphosphate hydrolase protein</fullName>
    </submittedName>
</protein>
<dbReference type="Proteomes" id="UP000234275">
    <property type="component" value="Unassembled WGS sequence"/>
</dbReference>
<dbReference type="PROSITE" id="PS50893">
    <property type="entry name" value="ABC_TRANSPORTER_2"/>
    <property type="match status" value="1"/>
</dbReference>
<dbReference type="Gene3D" id="3.40.50.300">
    <property type="entry name" value="P-loop containing nucleotide triphosphate hydrolases"/>
    <property type="match status" value="1"/>
</dbReference>
<organism evidence="12 13">
    <name type="scientific">Aspergillus steynii IBT 23096</name>
    <dbReference type="NCBI Taxonomy" id="1392250"/>
    <lineage>
        <taxon>Eukaryota</taxon>
        <taxon>Fungi</taxon>
        <taxon>Dikarya</taxon>
        <taxon>Ascomycota</taxon>
        <taxon>Pezizomycotina</taxon>
        <taxon>Eurotiomycetes</taxon>
        <taxon>Eurotiomycetidae</taxon>
        <taxon>Eurotiales</taxon>
        <taxon>Aspergillaceae</taxon>
        <taxon>Aspergillus</taxon>
        <taxon>Aspergillus subgen. Circumdati</taxon>
    </lineage>
</organism>
<dbReference type="AlphaFoldDB" id="A0A2I2GJF4"/>
<dbReference type="InterPro" id="IPR003593">
    <property type="entry name" value="AAA+_ATPase"/>
</dbReference>
<dbReference type="InterPro" id="IPR039421">
    <property type="entry name" value="Type_1_exporter"/>
</dbReference>
<dbReference type="VEuPathDB" id="FungiDB:P170DRAFT_324410"/>
<dbReference type="InterPro" id="IPR003439">
    <property type="entry name" value="ABC_transporter-like_ATP-bd"/>
</dbReference>
<evidence type="ECO:0000256" key="7">
    <source>
        <dbReference type="ARBA" id="ARBA00022989"/>
    </source>
</evidence>
<evidence type="ECO:0000256" key="5">
    <source>
        <dbReference type="ARBA" id="ARBA00022741"/>
    </source>
</evidence>
<keyword evidence="8 9" id="KW-0472">Membrane</keyword>
<feature type="transmembrane region" description="Helical" evidence="9">
    <location>
        <begin position="12"/>
        <end position="35"/>
    </location>
</feature>
<dbReference type="GO" id="GO:0005524">
    <property type="term" value="F:ATP binding"/>
    <property type="evidence" value="ECO:0007669"/>
    <property type="project" value="UniProtKB-KW"/>
</dbReference>
<keyword evidence="5" id="KW-0547">Nucleotide-binding</keyword>
<comment type="caution">
    <text evidence="12">The sequence shown here is derived from an EMBL/GenBank/DDBJ whole genome shotgun (WGS) entry which is preliminary data.</text>
</comment>
<keyword evidence="3" id="KW-1003">Cell membrane</keyword>
<evidence type="ECO:0000256" key="1">
    <source>
        <dbReference type="ARBA" id="ARBA00004651"/>
    </source>
</evidence>
<evidence type="ECO:0000313" key="12">
    <source>
        <dbReference type="EMBL" id="PLB53005.1"/>
    </source>
</evidence>
<sequence>FLVPFFWPQNKPFLQLLCGGVVILLLIDRALIFLVPLKLGHAIDSFSVNSGKIPYREVVTFASLWILESSGGIPQLRKCMWSPCEEHFCFKIGTAAFDKIMSLPGDFHDKTNAANLWESVSQVIGARYLVRSFVFHIVPSLVDVLVAFAVLYWMFGMYMAMTFSAIIIAAFWVSGKMLPRLLGRQGQLIRDMEAEHKCLYEATSNWPGVVYFNRIQHEKLRYRAALADRMYSSIAFSFDVFLEFFAWSCLLYAGSTGLFILAAYQIAWENKPIGGLVTLVFYWTRLSSHLQLLPSIFRDSALGIVNTCDLVARLRVEPSIRNQKDAKPLVVNRGNLKFQDVSFCYYAEKRVLNHISFEAQAGQTIGLVGASGSGKSTLSKLLVRMYDPHPGIITIDGQNIQDVTLESLRNSIGIVSQEPIILHDTVMNNIRYADVLASEAKVYEACKDVGLHDLFNSLPEGYQTFLGGHGVKLSSGEQQCIAVARMIIKNPKVVFLDEATSNLDRHTESAVLRSFKKLCTGRITFIVSSRLSAVSGADKILVLHHGRLIEQGDHASLMSANGYYSRLWSSQV</sequence>
<dbReference type="SUPFAM" id="SSF52540">
    <property type="entry name" value="P-loop containing nucleoside triphosphate hydrolases"/>
    <property type="match status" value="1"/>
</dbReference>
<feature type="transmembrane region" description="Helical" evidence="9">
    <location>
        <begin position="161"/>
        <end position="182"/>
    </location>
</feature>
<dbReference type="Pfam" id="PF00005">
    <property type="entry name" value="ABC_tran"/>
    <property type="match status" value="1"/>
</dbReference>
<feature type="domain" description="ABC transmembrane type-1" evidence="11">
    <location>
        <begin position="20"/>
        <end position="302"/>
    </location>
</feature>
<dbReference type="InterPro" id="IPR027417">
    <property type="entry name" value="P-loop_NTPase"/>
</dbReference>
<evidence type="ECO:0000259" key="10">
    <source>
        <dbReference type="PROSITE" id="PS50893"/>
    </source>
</evidence>
<evidence type="ECO:0000256" key="2">
    <source>
        <dbReference type="ARBA" id="ARBA00022448"/>
    </source>
</evidence>
<feature type="non-terminal residue" evidence="12">
    <location>
        <position position="1"/>
    </location>
</feature>
<dbReference type="PANTHER" id="PTHR24221">
    <property type="entry name" value="ATP-BINDING CASSETTE SUB-FAMILY B"/>
    <property type="match status" value="1"/>
</dbReference>
<reference evidence="12 13" key="1">
    <citation type="submission" date="2016-12" db="EMBL/GenBank/DDBJ databases">
        <title>The genomes of Aspergillus section Nigri reveals drivers in fungal speciation.</title>
        <authorList>
            <consortium name="DOE Joint Genome Institute"/>
            <person name="Vesth T.C."/>
            <person name="Nybo J."/>
            <person name="Theobald S."/>
            <person name="Brandl J."/>
            <person name="Frisvad J.C."/>
            <person name="Nielsen K.F."/>
            <person name="Lyhne E.K."/>
            <person name="Kogle M.E."/>
            <person name="Kuo A."/>
            <person name="Riley R."/>
            <person name="Clum A."/>
            <person name="Nolan M."/>
            <person name="Lipzen A."/>
            <person name="Salamov A."/>
            <person name="Henrissat B."/>
            <person name="Wiebenga A."/>
            <person name="De Vries R.P."/>
            <person name="Grigoriev I.V."/>
            <person name="Mortensen U.H."/>
            <person name="Andersen M.R."/>
            <person name="Baker S.E."/>
        </authorList>
    </citation>
    <scope>NUCLEOTIDE SEQUENCE [LARGE SCALE GENOMIC DNA]</scope>
    <source>
        <strain evidence="12 13">IBT 23096</strain>
    </source>
</reference>
<dbReference type="GO" id="GO:0005886">
    <property type="term" value="C:plasma membrane"/>
    <property type="evidence" value="ECO:0007669"/>
    <property type="project" value="UniProtKB-SubCell"/>
</dbReference>
<dbReference type="Pfam" id="PF00664">
    <property type="entry name" value="ABC_membrane"/>
    <property type="match status" value="1"/>
</dbReference>
<keyword evidence="13" id="KW-1185">Reference proteome</keyword>
<evidence type="ECO:0000256" key="8">
    <source>
        <dbReference type="ARBA" id="ARBA00023136"/>
    </source>
</evidence>
<feature type="non-terminal residue" evidence="12">
    <location>
        <position position="572"/>
    </location>
</feature>
<dbReference type="OrthoDB" id="6500128at2759"/>
<dbReference type="Gene3D" id="1.20.1560.10">
    <property type="entry name" value="ABC transporter type 1, transmembrane domain"/>
    <property type="match status" value="1"/>
</dbReference>
<keyword evidence="7 9" id="KW-1133">Transmembrane helix</keyword>
<dbReference type="RefSeq" id="XP_024708307.1">
    <property type="nucleotide sequence ID" value="XM_024843334.1"/>
</dbReference>
<evidence type="ECO:0000256" key="6">
    <source>
        <dbReference type="ARBA" id="ARBA00022840"/>
    </source>
</evidence>
<dbReference type="GO" id="GO:0016887">
    <property type="term" value="F:ATP hydrolysis activity"/>
    <property type="evidence" value="ECO:0007669"/>
    <property type="project" value="InterPro"/>
</dbReference>
<keyword evidence="2" id="KW-0813">Transport</keyword>
<feature type="domain" description="ABC transporter" evidence="10">
    <location>
        <begin position="336"/>
        <end position="570"/>
    </location>
</feature>
<dbReference type="GO" id="GO:0140359">
    <property type="term" value="F:ABC-type transporter activity"/>
    <property type="evidence" value="ECO:0007669"/>
    <property type="project" value="InterPro"/>
</dbReference>
<dbReference type="SUPFAM" id="SSF90123">
    <property type="entry name" value="ABC transporter transmembrane region"/>
    <property type="match status" value="1"/>
</dbReference>
<dbReference type="PANTHER" id="PTHR24221:SF651">
    <property type="entry name" value="HEAVY METAL TOLERANCE PROTEIN"/>
    <property type="match status" value="1"/>
</dbReference>
<evidence type="ECO:0000256" key="9">
    <source>
        <dbReference type="SAM" id="Phobius"/>
    </source>
</evidence>
<dbReference type="FunFam" id="3.40.50.300:FF:000221">
    <property type="entry name" value="Multidrug ABC transporter ATP-binding protein"/>
    <property type="match status" value="1"/>
</dbReference>
<evidence type="ECO:0000256" key="4">
    <source>
        <dbReference type="ARBA" id="ARBA00022692"/>
    </source>
</evidence>
<dbReference type="STRING" id="1392250.A0A2I2GJF4"/>